<dbReference type="Pfam" id="PF00378">
    <property type="entry name" value="ECH_1"/>
    <property type="match status" value="1"/>
</dbReference>
<name>A0AAN1XW42_UNVUL</name>
<dbReference type="KEGG" id="vab:WPS_17760"/>
<dbReference type="RefSeq" id="WP_317997452.1">
    <property type="nucleotide sequence ID" value="NZ_AP025523.1"/>
</dbReference>
<keyword evidence="2" id="KW-0456">Lyase</keyword>
<dbReference type="PANTHER" id="PTHR11941">
    <property type="entry name" value="ENOYL-COA HYDRATASE-RELATED"/>
    <property type="match status" value="1"/>
</dbReference>
<dbReference type="PANTHER" id="PTHR11941:SF54">
    <property type="entry name" value="ENOYL-COA HYDRATASE, MITOCHONDRIAL"/>
    <property type="match status" value="1"/>
</dbReference>
<accession>A0AAN1XW42</accession>
<dbReference type="Proteomes" id="UP001317532">
    <property type="component" value="Chromosome"/>
</dbReference>
<reference evidence="3 4" key="1">
    <citation type="journal article" date="2022" name="ISME Commun">
        <title>Vulcanimicrobium alpinus gen. nov. sp. nov., the first cultivated representative of the candidate phylum 'Eremiobacterota', is a metabolically versatile aerobic anoxygenic phototroph.</title>
        <authorList>
            <person name="Yabe S."/>
            <person name="Muto K."/>
            <person name="Abe K."/>
            <person name="Yokota A."/>
            <person name="Staudigel H."/>
            <person name="Tebo B.M."/>
        </authorList>
    </citation>
    <scope>NUCLEOTIDE SEQUENCE [LARGE SCALE GENOMIC DNA]</scope>
    <source>
        <strain evidence="3 4">WC8-2</strain>
    </source>
</reference>
<dbReference type="NCBIfam" id="NF004796">
    <property type="entry name" value="PRK06144.1"/>
    <property type="match status" value="1"/>
</dbReference>
<sequence length="256" mass="26740">MIRLERRTSAIAWAIVDRPQARNAMTFAMWDELHAIARRLRNDRELRVLVIAGAGGKAFVSGTDIAGFRGFTAEDGVAYEARMDAVIGAVEALDVPVVAAVAGACTGGGVALAAACDVRIGASSARVGVPIARTLGNVLSLANIMRVSGVVGSDAVKAMLVTAELLDAESALRTGFFHELVDDAQLDARAAERAETIAALAPLTLRLTKAGMRRLRAAVPIPDDGDLIRAAYGSADFAEGVDAFIAKRAPRWTGSG</sequence>
<evidence type="ECO:0000256" key="2">
    <source>
        <dbReference type="ARBA" id="ARBA00023239"/>
    </source>
</evidence>
<gene>
    <name evidence="3" type="ORF">WPS_17760</name>
</gene>
<dbReference type="Gene3D" id="1.10.12.10">
    <property type="entry name" value="Lyase 2-enoyl-coa Hydratase, Chain A, domain 2"/>
    <property type="match status" value="1"/>
</dbReference>
<comment type="similarity">
    <text evidence="1">Belongs to the enoyl-CoA hydratase/isomerase family.</text>
</comment>
<keyword evidence="4" id="KW-1185">Reference proteome</keyword>
<dbReference type="GO" id="GO:0016829">
    <property type="term" value="F:lyase activity"/>
    <property type="evidence" value="ECO:0007669"/>
    <property type="project" value="UniProtKB-KW"/>
</dbReference>
<dbReference type="SUPFAM" id="SSF52096">
    <property type="entry name" value="ClpP/crotonase"/>
    <property type="match status" value="1"/>
</dbReference>
<dbReference type="EMBL" id="AP025523">
    <property type="protein sequence ID" value="BDE06500.1"/>
    <property type="molecule type" value="Genomic_DNA"/>
</dbReference>
<dbReference type="InterPro" id="IPR014748">
    <property type="entry name" value="Enoyl-CoA_hydra_C"/>
</dbReference>
<proteinExistence type="inferred from homology"/>
<evidence type="ECO:0000313" key="4">
    <source>
        <dbReference type="Proteomes" id="UP001317532"/>
    </source>
</evidence>
<dbReference type="Gene3D" id="3.90.226.10">
    <property type="entry name" value="2-enoyl-CoA Hydratase, Chain A, domain 1"/>
    <property type="match status" value="1"/>
</dbReference>
<organism evidence="3 4">
    <name type="scientific">Vulcanimicrobium alpinum</name>
    <dbReference type="NCBI Taxonomy" id="3016050"/>
    <lineage>
        <taxon>Bacteria</taxon>
        <taxon>Bacillati</taxon>
        <taxon>Vulcanimicrobiota</taxon>
        <taxon>Vulcanimicrobiia</taxon>
        <taxon>Vulcanimicrobiales</taxon>
        <taxon>Vulcanimicrobiaceae</taxon>
        <taxon>Vulcanimicrobium</taxon>
    </lineage>
</organism>
<dbReference type="AlphaFoldDB" id="A0AAN1XW42"/>
<dbReference type="CDD" id="cd06558">
    <property type="entry name" value="crotonase-like"/>
    <property type="match status" value="1"/>
</dbReference>
<dbReference type="InterPro" id="IPR029045">
    <property type="entry name" value="ClpP/crotonase-like_dom_sf"/>
</dbReference>
<evidence type="ECO:0000256" key="1">
    <source>
        <dbReference type="ARBA" id="ARBA00005254"/>
    </source>
</evidence>
<evidence type="ECO:0000313" key="3">
    <source>
        <dbReference type="EMBL" id="BDE06500.1"/>
    </source>
</evidence>
<protein>
    <submittedName>
        <fullName evidence="3">Enoyl-CoA hydratase</fullName>
    </submittedName>
</protein>
<dbReference type="InterPro" id="IPR001753">
    <property type="entry name" value="Enoyl-CoA_hydra/iso"/>
</dbReference>
<dbReference type="GO" id="GO:0006635">
    <property type="term" value="P:fatty acid beta-oxidation"/>
    <property type="evidence" value="ECO:0007669"/>
    <property type="project" value="TreeGrafter"/>
</dbReference>